<evidence type="ECO:0000313" key="2">
    <source>
        <dbReference type="EMBL" id="KKQ26930.1"/>
    </source>
</evidence>
<name>A0A0G0GL99_9BACT</name>
<dbReference type="AlphaFoldDB" id="A0A0G0GL99"/>
<reference evidence="2 3" key="1">
    <citation type="journal article" date="2015" name="Nature">
        <title>rRNA introns, odd ribosomes, and small enigmatic genomes across a large radiation of phyla.</title>
        <authorList>
            <person name="Brown C.T."/>
            <person name="Hug L.A."/>
            <person name="Thomas B.C."/>
            <person name="Sharon I."/>
            <person name="Castelle C.J."/>
            <person name="Singh A."/>
            <person name="Wilkins M.J."/>
            <person name="Williams K.H."/>
            <person name="Banfield J.F."/>
        </authorList>
    </citation>
    <scope>NUCLEOTIDE SEQUENCE [LARGE SCALE GENOMIC DNA]</scope>
</reference>
<gene>
    <name evidence="2" type="ORF">US42_C0018G0004</name>
</gene>
<protein>
    <submittedName>
        <fullName evidence="2">Uncharacterized protein</fullName>
    </submittedName>
</protein>
<dbReference type="EMBL" id="LBSX01000018">
    <property type="protein sequence ID" value="KKQ26930.1"/>
    <property type="molecule type" value="Genomic_DNA"/>
</dbReference>
<keyword evidence="1" id="KW-0812">Transmembrane</keyword>
<keyword evidence="1" id="KW-0472">Membrane</keyword>
<feature type="transmembrane region" description="Helical" evidence="1">
    <location>
        <begin position="38"/>
        <end position="61"/>
    </location>
</feature>
<evidence type="ECO:0000256" key="1">
    <source>
        <dbReference type="SAM" id="Phobius"/>
    </source>
</evidence>
<keyword evidence="1" id="KW-1133">Transmembrane helix</keyword>
<dbReference type="Proteomes" id="UP000034849">
    <property type="component" value="Unassembled WGS sequence"/>
</dbReference>
<sequence length="87" mass="10249">MTITIPLYVILFIYLAFLAVFLIFSLLNFYHIVVTGSFAMASFIMSFFIFSLTILTLYFTYQLLIDVNWQQTLLEFNTNFFQASPQF</sequence>
<comment type="caution">
    <text evidence="2">The sequence shown here is derived from an EMBL/GenBank/DDBJ whole genome shotgun (WGS) entry which is preliminary data.</text>
</comment>
<organism evidence="2 3">
    <name type="scientific">Candidatus Magasanikbacteria bacterium GW2011_GWC2_37_14</name>
    <dbReference type="NCBI Taxonomy" id="1619046"/>
    <lineage>
        <taxon>Bacteria</taxon>
        <taxon>Candidatus Magasanikiibacteriota</taxon>
    </lineage>
</organism>
<feature type="transmembrane region" description="Helical" evidence="1">
    <location>
        <begin position="7"/>
        <end position="32"/>
    </location>
</feature>
<evidence type="ECO:0000313" key="3">
    <source>
        <dbReference type="Proteomes" id="UP000034849"/>
    </source>
</evidence>
<proteinExistence type="predicted"/>
<dbReference type="STRING" id="1619046.US42_C0018G0004"/>
<accession>A0A0G0GL99</accession>